<evidence type="ECO:0000256" key="4">
    <source>
        <dbReference type="ARBA" id="ARBA00022884"/>
    </source>
</evidence>
<evidence type="ECO:0000256" key="11">
    <source>
        <dbReference type="ARBA" id="ARBA00080500"/>
    </source>
</evidence>
<dbReference type="EMBL" id="UFAJ01000025">
    <property type="protein sequence ID" value="SSD58576.1"/>
    <property type="molecule type" value="Genomic_DNA"/>
</dbReference>
<dbReference type="GO" id="GO:0052927">
    <property type="term" value="F:CC tRNA cytidylyltransferase activity"/>
    <property type="evidence" value="ECO:0007669"/>
    <property type="project" value="TreeGrafter"/>
</dbReference>
<dbReference type="GO" id="GO:0004810">
    <property type="term" value="F:CCA tRNA nucleotidyltransferase activity"/>
    <property type="evidence" value="ECO:0007669"/>
    <property type="project" value="UniProtKB-EC"/>
</dbReference>
<evidence type="ECO:0000259" key="15">
    <source>
        <dbReference type="Pfam" id="PF12627"/>
    </source>
</evidence>
<dbReference type="EC" id="2.7.7.72" evidence="7"/>
<keyword evidence="3" id="KW-0547">Nucleotide-binding</keyword>
<evidence type="ECO:0000256" key="6">
    <source>
        <dbReference type="ARBA" id="ARBA00056517"/>
    </source>
</evidence>
<dbReference type="PANTHER" id="PTHR13734:SF5">
    <property type="entry name" value="CCA TRNA NUCLEOTIDYLTRANSFERASE, MITOCHONDRIAL"/>
    <property type="match status" value="1"/>
</dbReference>
<dbReference type="PANTHER" id="PTHR13734">
    <property type="entry name" value="TRNA-NUCLEOTIDYLTRANSFERASE"/>
    <property type="match status" value="1"/>
</dbReference>
<dbReference type="InterPro" id="IPR002646">
    <property type="entry name" value="PolA_pol_head_dom"/>
</dbReference>
<dbReference type="GO" id="GO:0005759">
    <property type="term" value="C:mitochondrial matrix"/>
    <property type="evidence" value="ECO:0007669"/>
    <property type="project" value="UniProtKB-ARBA"/>
</dbReference>
<dbReference type="Gene3D" id="1.10.3090.10">
    <property type="entry name" value="cca-adding enzyme, domain 2"/>
    <property type="match status" value="1"/>
</dbReference>
<evidence type="ECO:0000256" key="5">
    <source>
        <dbReference type="ARBA" id="ARBA00050431"/>
    </source>
</evidence>
<dbReference type="GO" id="GO:0000166">
    <property type="term" value="F:nucleotide binding"/>
    <property type="evidence" value="ECO:0007669"/>
    <property type="project" value="UniProtKB-KW"/>
</dbReference>
<dbReference type="InterPro" id="IPR032828">
    <property type="entry name" value="PolyA_RNA-bd"/>
</dbReference>
<evidence type="ECO:0000256" key="8">
    <source>
        <dbReference type="ARBA" id="ARBA00072969"/>
    </source>
</evidence>
<keyword evidence="2 13" id="KW-0808">Transferase</keyword>
<accession>A0A376B1L4</accession>
<feature type="domain" description="tRNA nucleotidyltransferase/poly(A) polymerase RNA and SrmB- binding" evidence="15">
    <location>
        <begin position="225"/>
        <end position="287"/>
    </location>
</feature>
<dbReference type="AlphaFoldDB" id="A0A376B1L4"/>
<evidence type="ECO:0000313" key="17">
    <source>
        <dbReference type="Proteomes" id="UP000262825"/>
    </source>
</evidence>
<evidence type="ECO:0000256" key="10">
    <source>
        <dbReference type="ARBA" id="ARBA00077436"/>
    </source>
</evidence>
<dbReference type="Proteomes" id="UP000262825">
    <property type="component" value="Unassembled WGS sequence"/>
</dbReference>
<evidence type="ECO:0000256" key="7">
    <source>
        <dbReference type="ARBA" id="ARBA00066885"/>
    </source>
</evidence>
<name>A0A376B1L4_9ASCO</name>
<comment type="similarity">
    <text evidence="1 13">Belongs to the tRNA nucleotidyltransferase/poly(A) polymerase family.</text>
</comment>
<dbReference type="OrthoDB" id="3972813at2759"/>
<dbReference type="GO" id="GO:0052929">
    <property type="term" value="F:ATP:3'-cytidine-cytidine-tRNA adenylyltransferase activity"/>
    <property type="evidence" value="ECO:0007669"/>
    <property type="project" value="TreeGrafter"/>
</dbReference>
<dbReference type="InterPro" id="IPR043519">
    <property type="entry name" value="NT_sf"/>
</dbReference>
<evidence type="ECO:0000256" key="12">
    <source>
        <dbReference type="ARBA" id="ARBA00082324"/>
    </source>
</evidence>
<protein>
    <recommendedName>
        <fullName evidence="8">CCA tRNA nucleotidyltransferase, mitochondrial</fullName>
        <ecNumber evidence="7">2.7.7.72</ecNumber>
    </recommendedName>
    <alternativeName>
        <fullName evidence="10">CCA-adding enzyme</fullName>
    </alternativeName>
    <alternativeName>
        <fullName evidence="9">tRNA CCA-pyrophosphorylase</fullName>
    </alternativeName>
    <alternativeName>
        <fullName evidence="11">tRNA adenylyltransferase</fullName>
    </alternativeName>
    <alternativeName>
        <fullName evidence="12">tRNA nucleotidyltransferase</fullName>
    </alternativeName>
</protein>
<dbReference type="GO" id="GO:0003723">
    <property type="term" value="F:RNA binding"/>
    <property type="evidence" value="ECO:0007669"/>
    <property type="project" value="UniProtKB-KW"/>
</dbReference>
<comment type="catalytic activity">
    <reaction evidence="5">
        <text>a tRNA precursor + 2 CTP + ATP = a tRNA with a 3' CCA end + 3 diphosphate</text>
        <dbReference type="Rhea" id="RHEA:14433"/>
        <dbReference type="Rhea" id="RHEA-COMP:10465"/>
        <dbReference type="Rhea" id="RHEA-COMP:10468"/>
        <dbReference type="ChEBI" id="CHEBI:30616"/>
        <dbReference type="ChEBI" id="CHEBI:33019"/>
        <dbReference type="ChEBI" id="CHEBI:37563"/>
        <dbReference type="ChEBI" id="CHEBI:74896"/>
        <dbReference type="ChEBI" id="CHEBI:83071"/>
        <dbReference type="EC" id="2.7.7.72"/>
    </reaction>
</comment>
<dbReference type="Pfam" id="PF01743">
    <property type="entry name" value="PolyA_pol"/>
    <property type="match status" value="1"/>
</dbReference>
<evidence type="ECO:0000256" key="1">
    <source>
        <dbReference type="ARBA" id="ARBA00007265"/>
    </source>
</evidence>
<dbReference type="CDD" id="cd05398">
    <property type="entry name" value="NT_ClassII-CCAase"/>
    <property type="match status" value="1"/>
</dbReference>
<evidence type="ECO:0000256" key="13">
    <source>
        <dbReference type="RuleBase" id="RU003953"/>
    </source>
</evidence>
<proteinExistence type="inferred from homology"/>
<sequence length="533" mass="61178">MTNISSSSPQIKLNDKEKLLCNLIRKYVDYYNSTNTTVHSDNDETEDQLVARITGGWVRDKLLNKDSHDLDIALNKMSGELFASNLQQFYIKHHLAGLPPDALNNSTIAKIKKNPEKSKHLETATTTILGLDIDFVNLRNESYGDDSRIPVITCGTPREDAMRRDATLNALFYNITTEKIEDFTGKGLQDLKLGILRTPLPPLKTFLDDPLRILRLIRFSSTYRNFKLDEAIIKCLKENNDALNQALINKISKERIGIELSKIFSTVESTKIGLKLLCDNHLINSIFYHGLSPEVIQFNSTHTNLLKTLHEIYDGNKLSDNIMGNIVNETSNFQFFSNEQFFAENKSLTPTECNEILTLSVILSIFSEINIYPNPLKKPTFKINLSDWIIRENLKYSKKIYTTVEVLVSNIEIFEKTFEFLYNDNVSVPKRSDIGLELLKYKDYLPLAIKLNEILYKKGTKIGDYIESLDLMDVCQLKLLMNGKEIAKFINKKPGPWMKKINDQVLRWQLDNPKLGKDDLLVYLRDLPQSMFD</sequence>
<feature type="domain" description="Poly A polymerase head" evidence="14">
    <location>
        <begin position="51"/>
        <end position="197"/>
    </location>
</feature>
<dbReference type="GO" id="GO:0001680">
    <property type="term" value="P:tRNA 3'-terminal CCA addition"/>
    <property type="evidence" value="ECO:0007669"/>
    <property type="project" value="UniProtKB-ARBA"/>
</dbReference>
<keyword evidence="17" id="KW-1185">Reference proteome</keyword>
<evidence type="ECO:0000256" key="9">
    <source>
        <dbReference type="ARBA" id="ARBA00076038"/>
    </source>
</evidence>
<evidence type="ECO:0000313" key="16">
    <source>
        <dbReference type="EMBL" id="SSD58576.1"/>
    </source>
</evidence>
<dbReference type="FunFam" id="3.30.460.10:FF:000019">
    <property type="entry name" value="tRNA nucleotidyltransferase cca2"/>
    <property type="match status" value="1"/>
</dbReference>
<dbReference type="SUPFAM" id="SSF81891">
    <property type="entry name" value="Poly A polymerase C-terminal region-like"/>
    <property type="match status" value="1"/>
</dbReference>
<organism evidence="16 17">
    <name type="scientific">Saccharomycodes ludwigii</name>
    <dbReference type="NCBI Taxonomy" id="36035"/>
    <lineage>
        <taxon>Eukaryota</taxon>
        <taxon>Fungi</taxon>
        <taxon>Dikarya</taxon>
        <taxon>Ascomycota</taxon>
        <taxon>Saccharomycotina</taxon>
        <taxon>Saccharomycetes</taxon>
        <taxon>Saccharomycodales</taxon>
        <taxon>Saccharomycodaceae</taxon>
        <taxon>Saccharomycodes</taxon>
    </lineage>
</organism>
<evidence type="ECO:0000259" key="14">
    <source>
        <dbReference type="Pfam" id="PF01743"/>
    </source>
</evidence>
<dbReference type="Pfam" id="PF12627">
    <property type="entry name" value="PolyA_pol_RNAbd"/>
    <property type="match status" value="1"/>
</dbReference>
<comment type="function">
    <text evidence="6">Nucleotidyltransferase that catalyzes the addition and repair of the essential 3'-terminal CCA sequence in tRNAs, which is necessary for the attachment of amino acids to the 3' terminus of tRNA molecules, using CTP and ATP as substrates. tRNA 3'-terminal CCA addition is required both for tRNA processing and repair. Also involved in tRNA surveillance by mediating tandem CCA addition to generate a CCACCA at the 3' terminus of unstable tRNAs. While stable tRNAs receive only 3'-terminal CCA, unstable tRNAs are marked with CCACCA and rapidly degraded. The structural flexibility of RNA controls the choice between CCA versus CCACCA addition: following the first CCA addition cycle, nucleotide-binding to the active site triggers a clockwise screw motion, producing torque on the RNA. This ejects stable RNAs, whereas unstable RNAs are refolded while bound to the enzyme and subjected to a second CCA catalytic cycle.</text>
</comment>
<reference evidence="17" key="1">
    <citation type="submission" date="2018-06" db="EMBL/GenBank/DDBJ databases">
        <authorList>
            <person name="Guldener U."/>
        </authorList>
    </citation>
    <scope>NUCLEOTIDE SEQUENCE [LARGE SCALE GENOMIC DNA]</scope>
    <source>
        <strain evidence="17">UTAD17</strain>
    </source>
</reference>
<gene>
    <name evidence="16" type="ORF">SCODWIG_00337</name>
</gene>
<dbReference type="VEuPathDB" id="FungiDB:SCODWIG_00337"/>
<keyword evidence="4 13" id="KW-0694">RNA-binding</keyword>
<dbReference type="SUPFAM" id="SSF81301">
    <property type="entry name" value="Nucleotidyltransferase"/>
    <property type="match status" value="1"/>
</dbReference>
<evidence type="ECO:0000256" key="3">
    <source>
        <dbReference type="ARBA" id="ARBA00022741"/>
    </source>
</evidence>
<evidence type="ECO:0000256" key="2">
    <source>
        <dbReference type="ARBA" id="ARBA00022679"/>
    </source>
</evidence>
<dbReference type="Gene3D" id="3.30.460.10">
    <property type="entry name" value="Beta Polymerase, domain 2"/>
    <property type="match status" value="1"/>
</dbReference>